<organism evidence="2 3">
    <name type="scientific">Araneus ventricosus</name>
    <name type="common">Orbweaver spider</name>
    <name type="synonym">Epeira ventricosa</name>
    <dbReference type="NCBI Taxonomy" id="182803"/>
    <lineage>
        <taxon>Eukaryota</taxon>
        <taxon>Metazoa</taxon>
        <taxon>Ecdysozoa</taxon>
        <taxon>Arthropoda</taxon>
        <taxon>Chelicerata</taxon>
        <taxon>Arachnida</taxon>
        <taxon>Araneae</taxon>
        <taxon>Araneomorphae</taxon>
        <taxon>Entelegynae</taxon>
        <taxon>Araneoidea</taxon>
        <taxon>Araneidae</taxon>
        <taxon>Araneus</taxon>
    </lineage>
</organism>
<feature type="region of interest" description="Disordered" evidence="1">
    <location>
        <begin position="46"/>
        <end position="78"/>
    </location>
</feature>
<evidence type="ECO:0000313" key="3">
    <source>
        <dbReference type="Proteomes" id="UP000499080"/>
    </source>
</evidence>
<feature type="compositionally biased region" description="Polar residues" evidence="1">
    <location>
        <begin position="54"/>
        <end position="68"/>
    </location>
</feature>
<dbReference type="Proteomes" id="UP000499080">
    <property type="component" value="Unassembled WGS sequence"/>
</dbReference>
<protein>
    <submittedName>
        <fullName evidence="2">Uncharacterized protein</fullName>
    </submittedName>
</protein>
<gene>
    <name evidence="2" type="ORF">AVEN_267113_1</name>
</gene>
<reference evidence="2 3" key="1">
    <citation type="journal article" date="2019" name="Sci. Rep.">
        <title>Orb-weaving spider Araneus ventricosus genome elucidates the spidroin gene catalogue.</title>
        <authorList>
            <person name="Kono N."/>
            <person name="Nakamura H."/>
            <person name="Ohtoshi R."/>
            <person name="Moran D.A.P."/>
            <person name="Shinohara A."/>
            <person name="Yoshida Y."/>
            <person name="Fujiwara M."/>
            <person name="Mori M."/>
            <person name="Tomita M."/>
            <person name="Arakawa K."/>
        </authorList>
    </citation>
    <scope>NUCLEOTIDE SEQUENCE [LARGE SCALE GENOMIC DNA]</scope>
</reference>
<dbReference type="AlphaFoldDB" id="A0A4Y2WAR2"/>
<sequence>MVDLEKSEIRRGVDEIPLFSTNAEHSKLCSLLAKEKTTIPAKSECPIQGVPEVSGSSENISSFQSLKTTDGPPGYRFS</sequence>
<name>A0A4Y2WAR2_ARAVE</name>
<evidence type="ECO:0000313" key="2">
    <source>
        <dbReference type="EMBL" id="GBO33608.1"/>
    </source>
</evidence>
<proteinExistence type="predicted"/>
<evidence type="ECO:0000256" key="1">
    <source>
        <dbReference type="SAM" id="MobiDB-lite"/>
    </source>
</evidence>
<keyword evidence="3" id="KW-1185">Reference proteome</keyword>
<accession>A0A4Y2WAR2</accession>
<dbReference type="EMBL" id="BGPR01057241">
    <property type="protein sequence ID" value="GBO33608.1"/>
    <property type="molecule type" value="Genomic_DNA"/>
</dbReference>
<comment type="caution">
    <text evidence="2">The sequence shown here is derived from an EMBL/GenBank/DDBJ whole genome shotgun (WGS) entry which is preliminary data.</text>
</comment>